<dbReference type="AlphaFoldDB" id="A0ABD3BC08"/>
<evidence type="ECO:0000313" key="3">
    <source>
        <dbReference type="Proteomes" id="UP001632038"/>
    </source>
</evidence>
<reference evidence="2" key="2">
    <citation type="submission" date="2024-11" db="EMBL/GenBank/DDBJ databases">
        <authorList>
            <person name="Burger M."/>
            <person name="Chory J."/>
        </authorList>
    </citation>
    <scope>NUCLEOTIDE SEQUENCE</scope>
    <source>
        <strain evidence="2">Tecolote</strain>
        <tissue evidence="2">Flower</tissue>
    </source>
</reference>
<dbReference type="EMBL" id="JAVIJP010000103">
    <property type="protein sequence ID" value="KAL3614707.1"/>
    <property type="molecule type" value="Genomic_DNA"/>
</dbReference>
<evidence type="ECO:0000313" key="2">
    <source>
        <dbReference type="EMBL" id="KAL3614812.1"/>
    </source>
</evidence>
<dbReference type="Proteomes" id="UP001632038">
    <property type="component" value="Unassembled WGS sequence"/>
</dbReference>
<keyword evidence="3" id="KW-1185">Reference proteome</keyword>
<reference evidence="1 3" key="1">
    <citation type="journal article" date="2024" name="IScience">
        <title>Strigolactones Initiate the Formation of Haustorium-like Structures in Castilleja.</title>
        <authorList>
            <person name="Buerger M."/>
            <person name="Peterson D."/>
            <person name="Chory J."/>
        </authorList>
    </citation>
    <scope>NUCLEOTIDE SEQUENCE [LARGE SCALE GENOMIC DNA]</scope>
    <source>
        <strain evidence="1">Tecolote</strain>
        <tissue evidence="1">Flower</tissue>
    </source>
</reference>
<name>A0ABD3BC08_9LAMI</name>
<dbReference type="EMBL" id="JAVIJP010000100">
    <property type="protein sequence ID" value="KAL3614812.1"/>
    <property type="molecule type" value="Genomic_DNA"/>
</dbReference>
<organism evidence="2 3">
    <name type="scientific">Castilleja foliolosa</name>
    <dbReference type="NCBI Taxonomy" id="1961234"/>
    <lineage>
        <taxon>Eukaryota</taxon>
        <taxon>Viridiplantae</taxon>
        <taxon>Streptophyta</taxon>
        <taxon>Embryophyta</taxon>
        <taxon>Tracheophyta</taxon>
        <taxon>Spermatophyta</taxon>
        <taxon>Magnoliopsida</taxon>
        <taxon>eudicotyledons</taxon>
        <taxon>Gunneridae</taxon>
        <taxon>Pentapetalae</taxon>
        <taxon>asterids</taxon>
        <taxon>lamiids</taxon>
        <taxon>Lamiales</taxon>
        <taxon>Orobanchaceae</taxon>
        <taxon>Pedicularideae</taxon>
        <taxon>Castillejinae</taxon>
        <taxon>Castilleja</taxon>
    </lineage>
</organism>
<comment type="caution">
    <text evidence="2">The sequence shown here is derived from an EMBL/GenBank/DDBJ whole genome shotgun (WGS) entry which is preliminary data.</text>
</comment>
<gene>
    <name evidence="2" type="ORF">CASFOL_040473</name>
    <name evidence="1" type="ORF">CASFOL_041464</name>
</gene>
<accession>A0ABD3BC08</accession>
<evidence type="ECO:0000313" key="1">
    <source>
        <dbReference type="EMBL" id="KAL3614707.1"/>
    </source>
</evidence>
<proteinExistence type="predicted"/>
<protein>
    <submittedName>
        <fullName evidence="2">Uncharacterized protein</fullName>
    </submittedName>
</protein>
<sequence>MATREEAAPPQDKAMLEEERVEKELDSEELSRLCCQHLGGVPAMPGANDRKSGEVCATAEFEDGSGDASTAGKCGDIKQQADHYKCSG</sequence>